<dbReference type="GO" id="GO:0051453">
    <property type="term" value="P:regulation of intracellular pH"/>
    <property type="evidence" value="ECO:0007669"/>
    <property type="project" value="EnsemblPlants"/>
</dbReference>
<organism evidence="12 13">
    <name type="scientific">Lupinus angustifolius</name>
    <name type="common">Narrow-leaved blue lupine</name>
    <dbReference type="NCBI Taxonomy" id="3871"/>
    <lineage>
        <taxon>Eukaryota</taxon>
        <taxon>Viridiplantae</taxon>
        <taxon>Streptophyta</taxon>
        <taxon>Embryophyta</taxon>
        <taxon>Tracheophyta</taxon>
        <taxon>Spermatophyta</taxon>
        <taxon>Magnoliopsida</taxon>
        <taxon>eudicotyledons</taxon>
        <taxon>Gunneridae</taxon>
        <taxon>Pentapetalae</taxon>
        <taxon>rosids</taxon>
        <taxon>fabids</taxon>
        <taxon>Fabales</taxon>
        <taxon>Fabaceae</taxon>
        <taxon>Papilionoideae</taxon>
        <taxon>50 kb inversion clade</taxon>
        <taxon>genistoids sensu lato</taxon>
        <taxon>core genistoids</taxon>
        <taxon>Genisteae</taxon>
        <taxon>Lupinus</taxon>
    </lineage>
</organism>
<evidence type="ECO:0000256" key="2">
    <source>
        <dbReference type="ARBA" id="ARBA00022448"/>
    </source>
</evidence>
<sequence>MFGGTKTSTRRLLLNNKFISKAEKHSSSSSWWNNFFFQDDGNWFGLKEDDMLEMEVEKGETELSEENKFEAWKQRAEAIIELREAQQDNMNQDSRKWEDWLLLDSGSDSDSDSDSWMKDYYNDNKVPPDYDYRDEERGLVKSIRSFIYGGQQQDEDMLYEDRVFQYASSNSAKFLAVLIIIPWALDFLVHDYILMPFLDRYVKTVPLAAQVLDVRRYQKLQIVEELRTERKRFEFEVEIGKSPPLSDDDIWWELRHKA</sequence>
<evidence type="ECO:0000256" key="1">
    <source>
        <dbReference type="ARBA" id="ARBA00004141"/>
    </source>
</evidence>
<keyword evidence="9" id="KW-0406">Ion transport</keyword>
<dbReference type="PANTHER" id="PTHR33650">
    <property type="entry name" value="CHLOROPLAST ENVELOPE MEMBRANE PROTEIN-RELATED"/>
    <property type="match status" value="1"/>
</dbReference>
<name>A0A4P1REB4_LUPAN</name>
<accession>A0A4P1REB4</accession>
<evidence type="ECO:0000256" key="6">
    <source>
        <dbReference type="ARBA" id="ARBA00022781"/>
    </source>
</evidence>
<keyword evidence="8" id="KW-1133">Transmembrane helix</keyword>
<evidence type="ECO:0000256" key="8">
    <source>
        <dbReference type="ARBA" id="ARBA00022989"/>
    </source>
</evidence>
<dbReference type="GO" id="GO:0010196">
    <property type="term" value="P:nonphotochemical quenching"/>
    <property type="evidence" value="ECO:0007669"/>
    <property type="project" value="EnsemblPlants"/>
</dbReference>
<keyword evidence="5" id="KW-0812">Transmembrane</keyword>
<protein>
    <submittedName>
        <fullName evidence="12">Uncharacterized protein</fullName>
    </submittedName>
</protein>
<dbReference type="GO" id="GO:0015386">
    <property type="term" value="F:potassium:proton antiporter activity"/>
    <property type="evidence" value="ECO:0007669"/>
    <property type="project" value="EnsemblPlants"/>
</dbReference>
<evidence type="ECO:0000256" key="7">
    <source>
        <dbReference type="ARBA" id="ARBA00022958"/>
    </source>
</evidence>
<dbReference type="PANTHER" id="PTHR33650:SF1">
    <property type="entry name" value="CHLOROPLAST ENVELOPE MEMBRANE PROTEIN"/>
    <property type="match status" value="1"/>
</dbReference>
<keyword evidence="3" id="KW-0050">Antiport</keyword>
<keyword evidence="13" id="KW-1185">Reference proteome</keyword>
<keyword evidence="6" id="KW-0375">Hydrogen ion transport</keyword>
<dbReference type="Proteomes" id="UP000188354">
    <property type="component" value="Chromosome LG06"/>
</dbReference>
<dbReference type="STRING" id="3871.A0A4P1REB4"/>
<comment type="similarity">
    <text evidence="11">Belongs to the CemA family.</text>
</comment>
<comment type="subcellular location">
    <subcellularLocation>
        <location evidence="1">Membrane</location>
        <topology evidence="1">Multi-pass membrane protein</topology>
    </subcellularLocation>
</comment>
<evidence type="ECO:0000313" key="12">
    <source>
        <dbReference type="EMBL" id="OIW09312.1"/>
    </source>
</evidence>
<keyword evidence="10" id="KW-0472">Membrane</keyword>
<evidence type="ECO:0000256" key="3">
    <source>
        <dbReference type="ARBA" id="ARBA00022449"/>
    </source>
</evidence>
<proteinExistence type="inferred from homology"/>
<dbReference type="Gramene" id="OIW09312">
    <property type="protein sequence ID" value="OIW09312"/>
    <property type="gene ID" value="TanjilG_01283"/>
</dbReference>
<keyword evidence="2" id="KW-0813">Transport</keyword>
<dbReference type="InterPro" id="IPR004282">
    <property type="entry name" value="CemA"/>
</dbReference>
<keyword evidence="7" id="KW-0630">Potassium</keyword>
<gene>
    <name evidence="12" type="ORF">TanjilG_01283</name>
</gene>
<dbReference type="GO" id="GO:0031969">
    <property type="term" value="C:chloroplast membrane"/>
    <property type="evidence" value="ECO:0007669"/>
    <property type="project" value="EnsemblPlants"/>
</dbReference>
<dbReference type="AlphaFoldDB" id="A0A4P1REB4"/>
<dbReference type="Pfam" id="PF03040">
    <property type="entry name" value="CemA"/>
    <property type="match status" value="1"/>
</dbReference>
<evidence type="ECO:0000256" key="5">
    <source>
        <dbReference type="ARBA" id="ARBA00022692"/>
    </source>
</evidence>
<evidence type="ECO:0000256" key="9">
    <source>
        <dbReference type="ARBA" id="ARBA00023065"/>
    </source>
</evidence>
<evidence type="ECO:0000256" key="11">
    <source>
        <dbReference type="ARBA" id="ARBA00043980"/>
    </source>
</evidence>
<evidence type="ECO:0000256" key="10">
    <source>
        <dbReference type="ARBA" id="ARBA00023136"/>
    </source>
</evidence>
<evidence type="ECO:0000313" key="13">
    <source>
        <dbReference type="Proteomes" id="UP000188354"/>
    </source>
</evidence>
<reference evidence="12 13" key="1">
    <citation type="journal article" date="2017" name="Plant Biotechnol. J.">
        <title>A comprehensive draft genome sequence for lupin (Lupinus angustifolius), an emerging health food: insights into plant-microbe interactions and legume evolution.</title>
        <authorList>
            <person name="Hane J.K."/>
            <person name="Ming Y."/>
            <person name="Kamphuis L.G."/>
            <person name="Nelson M.N."/>
            <person name="Garg G."/>
            <person name="Atkins C.A."/>
            <person name="Bayer P.E."/>
            <person name="Bravo A."/>
            <person name="Bringans S."/>
            <person name="Cannon S."/>
            <person name="Edwards D."/>
            <person name="Foley R."/>
            <person name="Gao L.L."/>
            <person name="Harrison M.J."/>
            <person name="Huang W."/>
            <person name="Hurgobin B."/>
            <person name="Li S."/>
            <person name="Liu C.W."/>
            <person name="McGrath A."/>
            <person name="Morahan G."/>
            <person name="Murray J."/>
            <person name="Weller J."/>
            <person name="Jian J."/>
            <person name="Singh K.B."/>
        </authorList>
    </citation>
    <scope>NUCLEOTIDE SEQUENCE [LARGE SCALE GENOMIC DNA]</scope>
    <source>
        <strain evidence="13">cv. Tanjil</strain>
        <tissue evidence="12">Whole plant</tissue>
    </source>
</reference>
<keyword evidence="4" id="KW-0633">Potassium transport</keyword>
<evidence type="ECO:0000256" key="4">
    <source>
        <dbReference type="ARBA" id="ARBA00022538"/>
    </source>
</evidence>
<dbReference type="EMBL" id="CM007366">
    <property type="protein sequence ID" value="OIW09312.1"/>
    <property type="molecule type" value="Genomic_DNA"/>
</dbReference>